<keyword evidence="2" id="KW-1185">Reference proteome</keyword>
<organism evidence="1 2">
    <name type="scientific">Piloderma croceum (strain F 1598)</name>
    <dbReference type="NCBI Taxonomy" id="765440"/>
    <lineage>
        <taxon>Eukaryota</taxon>
        <taxon>Fungi</taxon>
        <taxon>Dikarya</taxon>
        <taxon>Basidiomycota</taxon>
        <taxon>Agaricomycotina</taxon>
        <taxon>Agaricomycetes</taxon>
        <taxon>Agaricomycetidae</taxon>
        <taxon>Atheliales</taxon>
        <taxon>Atheliaceae</taxon>
        <taxon>Piloderma</taxon>
    </lineage>
</organism>
<sequence length="51" mass="5982">MFANPDIRCGVMTFEIRQQRDITHGRRAILGNIEVEIGIRNGLDQKERKWV</sequence>
<proteinExistence type="predicted"/>
<dbReference type="HOGENOM" id="CLU_3107212_0_0_1"/>
<reference evidence="2" key="2">
    <citation type="submission" date="2015-01" db="EMBL/GenBank/DDBJ databases">
        <title>Evolutionary Origins and Diversification of the Mycorrhizal Mutualists.</title>
        <authorList>
            <consortium name="DOE Joint Genome Institute"/>
            <consortium name="Mycorrhizal Genomics Consortium"/>
            <person name="Kohler A."/>
            <person name="Kuo A."/>
            <person name="Nagy L.G."/>
            <person name="Floudas D."/>
            <person name="Copeland A."/>
            <person name="Barry K.W."/>
            <person name="Cichocki N."/>
            <person name="Veneault-Fourrey C."/>
            <person name="LaButti K."/>
            <person name="Lindquist E.A."/>
            <person name="Lipzen A."/>
            <person name="Lundell T."/>
            <person name="Morin E."/>
            <person name="Murat C."/>
            <person name="Riley R."/>
            <person name="Ohm R."/>
            <person name="Sun H."/>
            <person name="Tunlid A."/>
            <person name="Henrissat B."/>
            <person name="Grigoriev I.V."/>
            <person name="Hibbett D.S."/>
            <person name="Martin F."/>
        </authorList>
    </citation>
    <scope>NUCLEOTIDE SEQUENCE [LARGE SCALE GENOMIC DNA]</scope>
    <source>
        <strain evidence="2">F 1598</strain>
    </source>
</reference>
<evidence type="ECO:0000313" key="1">
    <source>
        <dbReference type="EMBL" id="KIM78613.1"/>
    </source>
</evidence>
<dbReference type="Proteomes" id="UP000054166">
    <property type="component" value="Unassembled WGS sequence"/>
</dbReference>
<evidence type="ECO:0000313" key="2">
    <source>
        <dbReference type="Proteomes" id="UP000054166"/>
    </source>
</evidence>
<reference evidence="1 2" key="1">
    <citation type="submission" date="2014-04" db="EMBL/GenBank/DDBJ databases">
        <authorList>
            <consortium name="DOE Joint Genome Institute"/>
            <person name="Kuo A."/>
            <person name="Tarkka M."/>
            <person name="Buscot F."/>
            <person name="Kohler A."/>
            <person name="Nagy L.G."/>
            <person name="Floudas D."/>
            <person name="Copeland A."/>
            <person name="Barry K.W."/>
            <person name="Cichocki N."/>
            <person name="Veneault-Fourrey C."/>
            <person name="LaButti K."/>
            <person name="Lindquist E.A."/>
            <person name="Lipzen A."/>
            <person name="Lundell T."/>
            <person name="Morin E."/>
            <person name="Murat C."/>
            <person name="Sun H."/>
            <person name="Tunlid A."/>
            <person name="Henrissat B."/>
            <person name="Grigoriev I.V."/>
            <person name="Hibbett D.S."/>
            <person name="Martin F."/>
            <person name="Nordberg H.P."/>
            <person name="Cantor M.N."/>
            <person name="Hua S.X."/>
        </authorList>
    </citation>
    <scope>NUCLEOTIDE SEQUENCE [LARGE SCALE GENOMIC DNA]</scope>
    <source>
        <strain evidence="1 2">F 1598</strain>
    </source>
</reference>
<protein>
    <submittedName>
        <fullName evidence="1">Uncharacterized protein</fullName>
    </submittedName>
</protein>
<dbReference type="InParanoid" id="A0A0C3AX85"/>
<dbReference type="AlphaFoldDB" id="A0A0C3AX85"/>
<name>A0A0C3AX85_PILCF</name>
<dbReference type="EMBL" id="KN833015">
    <property type="protein sequence ID" value="KIM78613.1"/>
    <property type="molecule type" value="Genomic_DNA"/>
</dbReference>
<accession>A0A0C3AX85</accession>
<gene>
    <name evidence="1" type="ORF">PILCRDRAFT_824247</name>
</gene>